<dbReference type="OrthoDB" id="5450497at2"/>
<protein>
    <submittedName>
        <fullName evidence="1">Uncharacterized protein</fullName>
    </submittedName>
</protein>
<gene>
    <name evidence="1" type="ordered locus">Mnod_7495</name>
</gene>
<proteinExistence type="predicted"/>
<dbReference type="HOGENOM" id="CLU_1260620_0_0_5"/>
<dbReference type="KEGG" id="mno:Mnod_7495"/>
<dbReference type="AlphaFoldDB" id="B8IPE0"/>
<dbReference type="Proteomes" id="UP000008207">
    <property type="component" value="Chromosome"/>
</dbReference>
<name>B8IPE0_METNO</name>
<accession>B8IPE0</accession>
<sequence length="222" mass="25567">MTTRTCRAPGCGARTTRYGVYCTTHKSRYRRHGHPEQHAITKADLKPYLKRVRQRIAKNADNPLWGHCEDRWSDLVSHAKEIVAAYRGGQASYRHERIAAEEVVKLSANVEAREVIETTFAMFLLEDHQPRRFRSDGAFRFQLARRLRGLTETNSGTWVDPSTGRTKRAYHELSPRACEVFSRWVIKALGGVGAHLAKLERDEEEERQRRVNDMHEATAALR</sequence>
<reference evidence="1 2" key="1">
    <citation type="submission" date="2009-01" db="EMBL/GenBank/DDBJ databases">
        <title>Complete sequence of chromosome of Methylobacterium nodulans ORS 2060.</title>
        <authorList>
            <consortium name="US DOE Joint Genome Institute"/>
            <person name="Lucas S."/>
            <person name="Copeland A."/>
            <person name="Lapidus A."/>
            <person name="Glavina del Rio T."/>
            <person name="Dalin E."/>
            <person name="Tice H."/>
            <person name="Bruce D."/>
            <person name="Goodwin L."/>
            <person name="Pitluck S."/>
            <person name="Sims D."/>
            <person name="Brettin T."/>
            <person name="Detter J.C."/>
            <person name="Han C."/>
            <person name="Larimer F."/>
            <person name="Land M."/>
            <person name="Hauser L."/>
            <person name="Kyrpides N."/>
            <person name="Ivanova N."/>
            <person name="Marx C.J."/>
            <person name="Richardson P."/>
        </authorList>
    </citation>
    <scope>NUCLEOTIDE SEQUENCE [LARGE SCALE GENOMIC DNA]</scope>
    <source>
        <strain evidence="2">LMG 21967 / CNCM I-2342 / ORS 2060</strain>
    </source>
</reference>
<organism evidence="1 2">
    <name type="scientific">Methylobacterium nodulans (strain LMG 21967 / CNCM I-2342 / ORS 2060)</name>
    <dbReference type="NCBI Taxonomy" id="460265"/>
    <lineage>
        <taxon>Bacteria</taxon>
        <taxon>Pseudomonadati</taxon>
        <taxon>Pseudomonadota</taxon>
        <taxon>Alphaproteobacteria</taxon>
        <taxon>Hyphomicrobiales</taxon>
        <taxon>Methylobacteriaceae</taxon>
        <taxon>Methylobacterium</taxon>
    </lineage>
</organism>
<dbReference type="EMBL" id="CP001349">
    <property type="protein sequence ID" value="ACL62232.1"/>
    <property type="molecule type" value="Genomic_DNA"/>
</dbReference>
<evidence type="ECO:0000313" key="1">
    <source>
        <dbReference type="EMBL" id="ACL62232.1"/>
    </source>
</evidence>
<evidence type="ECO:0000313" key="2">
    <source>
        <dbReference type="Proteomes" id="UP000008207"/>
    </source>
</evidence>
<dbReference type="eggNOG" id="ENOG50331CD">
    <property type="taxonomic scope" value="Bacteria"/>
</dbReference>
<keyword evidence="2" id="KW-1185">Reference proteome</keyword>